<dbReference type="SUPFAM" id="SSF53098">
    <property type="entry name" value="Ribonuclease H-like"/>
    <property type="match status" value="1"/>
</dbReference>
<protein>
    <submittedName>
        <fullName evidence="1">Uncharacterized protein</fullName>
    </submittedName>
</protein>
<reference evidence="1 2" key="1">
    <citation type="submission" date="2024-05" db="EMBL/GenBank/DDBJ databases">
        <authorList>
            <person name="Wallberg A."/>
        </authorList>
    </citation>
    <scope>NUCLEOTIDE SEQUENCE [LARGE SCALE GENOMIC DNA]</scope>
</reference>
<name>A0AAV2RHF1_MEGNR</name>
<accession>A0AAV2RHF1</accession>
<proteinExistence type="predicted"/>
<dbReference type="AlphaFoldDB" id="A0AAV2RHF1"/>
<sequence>MLKSVLENYEDLLKLFTQHKPSELRRVTAINFDLLKELTEFLSKFAEATKMFDAENTPALHLVIPKMKMLEKHCEPNRDDFPSMKSVKKTASSFISSKFKPHILHKVAVFLNPKQKSMRVLSKEDQDLVLSYVNEKIDSLSRSSFEVKVKEEPGTPPSKKARYDIDEFDDIVEVSDKQYEVQAYQNQIVTNSDPSKILAF</sequence>
<dbReference type="InterPro" id="IPR012337">
    <property type="entry name" value="RNaseH-like_sf"/>
</dbReference>
<gene>
    <name evidence="1" type="ORF">MNOR_LOCUS25325</name>
</gene>
<evidence type="ECO:0000313" key="2">
    <source>
        <dbReference type="Proteomes" id="UP001497623"/>
    </source>
</evidence>
<dbReference type="Proteomes" id="UP001497623">
    <property type="component" value="Unassembled WGS sequence"/>
</dbReference>
<dbReference type="EMBL" id="CAXKWB010024059">
    <property type="protein sequence ID" value="CAL4125865.1"/>
    <property type="molecule type" value="Genomic_DNA"/>
</dbReference>
<organism evidence="1 2">
    <name type="scientific">Meganyctiphanes norvegica</name>
    <name type="common">Northern krill</name>
    <name type="synonym">Thysanopoda norvegica</name>
    <dbReference type="NCBI Taxonomy" id="48144"/>
    <lineage>
        <taxon>Eukaryota</taxon>
        <taxon>Metazoa</taxon>
        <taxon>Ecdysozoa</taxon>
        <taxon>Arthropoda</taxon>
        <taxon>Crustacea</taxon>
        <taxon>Multicrustacea</taxon>
        <taxon>Malacostraca</taxon>
        <taxon>Eumalacostraca</taxon>
        <taxon>Eucarida</taxon>
        <taxon>Euphausiacea</taxon>
        <taxon>Euphausiidae</taxon>
        <taxon>Meganyctiphanes</taxon>
    </lineage>
</organism>
<evidence type="ECO:0000313" key="1">
    <source>
        <dbReference type="EMBL" id="CAL4125865.1"/>
    </source>
</evidence>
<feature type="non-terminal residue" evidence="1">
    <location>
        <position position="200"/>
    </location>
</feature>
<keyword evidence="2" id="KW-1185">Reference proteome</keyword>
<comment type="caution">
    <text evidence="1">The sequence shown here is derived from an EMBL/GenBank/DDBJ whole genome shotgun (WGS) entry which is preliminary data.</text>
</comment>